<evidence type="ECO:0000256" key="4">
    <source>
        <dbReference type="ARBA" id="ARBA00023163"/>
    </source>
</evidence>
<dbReference type="EMBL" id="JBJUIK010000005">
    <property type="protein sequence ID" value="KAL3526791.1"/>
    <property type="molecule type" value="Genomic_DNA"/>
</dbReference>
<dbReference type="GO" id="GO:0005634">
    <property type="term" value="C:nucleus"/>
    <property type="evidence" value="ECO:0007669"/>
    <property type="project" value="UniProtKB-SubCell"/>
</dbReference>
<dbReference type="InterPro" id="IPR047265">
    <property type="entry name" value="PIF1-like_bHLH"/>
</dbReference>
<dbReference type="Gene3D" id="4.10.280.10">
    <property type="entry name" value="Helix-loop-helix DNA-binding domain"/>
    <property type="match status" value="1"/>
</dbReference>
<dbReference type="FunFam" id="4.10.280.10:FF:000004">
    <property type="entry name" value="Basic helix-loop-helix transcription factor"/>
    <property type="match status" value="1"/>
</dbReference>
<keyword evidence="8" id="KW-1185">Reference proteome</keyword>
<keyword evidence="3" id="KW-0238">DNA-binding</keyword>
<evidence type="ECO:0000256" key="1">
    <source>
        <dbReference type="ARBA" id="ARBA00004123"/>
    </source>
</evidence>
<evidence type="ECO:0000313" key="7">
    <source>
        <dbReference type="EMBL" id="KAL3526791.1"/>
    </source>
</evidence>
<evidence type="ECO:0000256" key="3">
    <source>
        <dbReference type="ARBA" id="ARBA00023125"/>
    </source>
</evidence>
<dbReference type="InterPro" id="IPR011598">
    <property type="entry name" value="bHLH_dom"/>
</dbReference>
<dbReference type="GO" id="GO:0003677">
    <property type="term" value="F:DNA binding"/>
    <property type="evidence" value="ECO:0007669"/>
    <property type="project" value="UniProtKB-KW"/>
</dbReference>
<evidence type="ECO:0000256" key="2">
    <source>
        <dbReference type="ARBA" id="ARBA00023015"/>
    </source>
</evidence>
<dbReference type="SUPFAM" id="SSF47459">
    <property type="entry name" value="HLH, helix-loop-helix DNA-binding domain"/>
    <property type="match status" value="1"/>
</dbReference>
<evidence type="ECO:0000259" key="6">
    <source>
        <dbReference type="PROSITE" id="PS50888"/>
    </source>
</evidence>
<organism evidence="7 8">
    <name type="scientific">Cinchona calisaya</name>
    <dbReference type="NCBI Taxonomy" id="153742"/>
    <lineage>
        <taxon>Eukaryota</taxon>
        <taxon>Viridiplantae</taxon>
        <taxon>Streptophyta</taxon>
        <taxon>Embryophyta</taxon>
        <taxon>Tracheophyta</taxon>
        <taxon>Spermatophyta</taxon>
        <taxon>Magnoliopsida</taxon>
        <taxon>eudicotyledons</taxon>
        <taxon>Gunneridae</taxon>
        <taxon>Pentapetalae</taxon>
        <taxon>asterids</taxon>
        <taxon>lamiids</taxon>
        <taxon>Gentianales</taxon>
        <taxon>Rubiaceae</taxon>
        <taxon>Cinchonoideae</taxon>
        <taxon>Cinchoneae</taxon>
        <taxon>Cinchona</taxon>
    </lineage>
</organism>
<keyword evidence="2" id="KW-0805">Transcription regulation</keyword>
<gene>
    <name evidence="7" type="ORF">ACH5RR_011447</name>
</gene>
<dbReference type="CDD" id="cd11445">
    <property type="entry name" value="bHLH_AtPIF_like"/>
    <property type="match status" value="1"/>
</dbReference>
<protein>
    <recommendedName>
        <fullName evidence="6">BHLH domain-containing protein</fullName>
    </recommendedName>
</protein>
<dbReference type="Proteomes" id="UP001630127">
    <property type="component" value="Unassembled WGS sequence"/>
</dbReference>
<dbReference type="PROSITE" id="PS50888">
    <property type="entry name" value="BHLH"/>
    <property type="match status" value="1"/>
</dbReference>
<evidence type="ECO:0000256" key="5">
    <source>
        <dbReference type="ARBA" id="ARBA00023242"/>
    </source>
</evidence>
<dbReference type="AlphaFoldDB" id="A0ABD3A4X2"/>
<comment type="subcellular location">
    <subcellularLocation>
        <location evidence="1">Nucleus</location>
    </subcellularLocation>
</comment>
<dbReference type="SMART" id="SM00353">
    <property type="entry name" value="HLH"/>
    <property type="match status" value="1"/>
</dbReference>
<dbReference type="PANTHER" id="PTHR45855:SF6">
    <property type="entry name" value="TRANSCRIPTION FACTOR ALC"/>
    <property type="match status" value="1"/>
</dbReference>
<dbReference type="PANTHER" id="PTHR45855">
    <property type="entry name" value="TRANSCRIPTION FACTOR PIF1-RELATED"/>
    <property type="match status" value="1"/>
</dbReference>
<name>A0ABD3A4X2_9GENT</name>
<evidence type="ECO:0000313" key="8">
    <source>
        <dbReference type="Proteomes" id="UP001630127"/>
    </source>
</evidence>
<accession>A0ABD3A4X2</accession>
<sequence>MANMYDTVNCSSSSSPDDPDDFSLFLHQIMLRSCSSSSSFMVQQRSNEVQSFKHPGGLPENQDCGLQSTIVSGPNQISTPEASSGGLQWSSGGGFASPGACFQENAVNVSSSSVSVGTIHNDLNEYDCESEDFEGVMEEEALVKLTAARKASKRSRAAEVHNLSEKRRRSRINEKMKALQNLIPNSNKTDKASMLDEAIEYLKQLQLQVQLLTVRNGLSIYPMCLPGVLQSDQIPGLRMGYEGNRSLSMSLTSAPPLNPAIPTNNLINPPDYNPKQASVVNLSRLTDLEHPFAPESAMHACGPVQFPFTGSSKGTCTEKLPRQHASQDPSTANSVEGYVGAEATGSFTFEASCLVENTLEACVLGKDQSEGRLLANLDCKNDLLSQVDW</sequence>
<keyword evidence="5" id="KW-0539">Nucleus</keyword>
<keyword evidence="4" id="KW-0804">Transcription</keyword>
<reference evidence="7 8" key="1">
    <citation type="submission" date="2024-11" db="EMBL/GenBank/DDBJ databases">
        <title>A near-complete genome assembly of Cinchona calisaya.</title>
        <authorList>
            <person name="Lian D.C."/>
            <person name="Zhao X.W."/>
            <person name="Wei L."/>
        </authorList>
    </citation>
    <scope>NUCLEOTIDE SEQUENCE [LARGE SCALE GENOMIC DNA]</scope>
    <source>
        <tissue evidence="7">Nenye</tissue>
    </source>
</reference>
<dbReference type="InterPro" id="IPR036638">
    <property type="entry name" value="HLH_DNA-bd_sf"/>
</dbReference>
<comment type="caution">
    <text evidence="7">The sequence shown here is derived from an EMBL/GenBank/DDBJ whole genome shotgun (WGS) entry which is preliminary data.</text>
</comment>
<feature type="domain" description="BHLH" evidence="6">
    <location>
        <begin position="156"/>
        <end position="205"/>
    </location>
</feature>
<proteinExistence type="predicted"/>
<dbReference type="Pfam" id="PF00010">
    <property type="entry name" value="HLH"/>
    <property type="match status" value="1"/>
</dbReference>
<dbReference type="InterPro" id="IPR031066">
    <property type="entry name" value="bHLH_ALC-like_plant"/>
</dbReference>